<dbReference type="Pfam" id="PF13464">
    <property type="entry name" value="RodZ_C"/>
    <property type="match status" value="1"/>
</dbReference>
<dbReference type="Gene3D" id="1.10.260.40">
    <property type="entry name" value="lambda repressor-like DNA-binding domains"/>
    <property type="match status" value="1"/>
</dbReference>
<dbReference type="EMBL" id="CP021983">
    <property type="protein sequence ID" value="ASC69300.1"/>
    <property type="molecule type" value="Genomic_DNA"/>
</dbReference>
<dbReference type="RefSeq" id="WP_080810818.1">
    <property type="nucleotide sequence ID" value="NZ_CP021983.2"/>
</dbReference>
<dbReference type="PANTHER" id="PTHR34475:SF1">
    <property type="entry name" value="CYTOSKELETON PROTEIN RODZ"/>
    <property type="match status" value="1"/>
</dbReference>
<feature type="compositionally biased region" description="Low complexity" evidence="1">
    <location>
        <begin position="280"/>
        <end position="294"/>
    </location>
</feature>
<feature type="compositionally biased region" description="Low complexity" evidence="1">
    <location>
        <begin position="164"/>
        <end position="180"/>
    </location>
</feature>
<proteinExistence type="predicted"/>
<keyword evidence="5" id="KW-1185">Reference proteome</keyword>
<organism evidence="4 5">
    <name type="scientific">Halomicronema hongdechloris C2206</name>
    <dbReference type="NCBI Taxonomy" id="1641165"/>
    <lineage>
        <taxon>Bacteria</taxon>
        <taxon>Bacillati</taxon>
        <taxon>Cyanobacteriota</taxon>
        <taxon>Cyanophyceae</taxon>
        <taxon>Nodosilineales</taxon>
        <taxon>Nodosilineaceae</taxon>
        <taxon>Halomicronema</taxon>
    </lineage>
</organism>
<keyword evidence="2" id="KW-0472">Membrane</keyword>
<name>A0A1Z3HG74_9CYAN</name>
<keyword evidence="2" id="KW-0812">Transmembrane</keyword>
<sequence>MAKLVPAQVEQLREIGAYLRQLRQQQGRTLEEVATQIFIRPALLHALEDANAELLPEPVFVQGFIRRYGDALGINGIEVASQFSVTPVAVLPDPAAAEADGGNGIVDKQTQHGLKVLSKADPQPTLTRTKLAWLGGGIVAIAAIAGIWGLTRAGWQWPSNWSVSLPEPSLPDPSSETASEPPEPTSPDPADSVTISPAEETPAEDPTAAPVTVQVELTAPSWMRVTVDGETIFEGIMGSGEQETWSGDREVKLVAGNAGGIELSLNGSEPMPLGDSGDVTTLTLTPTTDLNSLR</sequence>
<dbReference type="InterPro" id="IPR050400">
    <property type="entry name" value="Bact_Cytoskel_RodZ"/>
</dbReference>
<evidence type="ECO:0000259" key="3">
    <source>
        <dbReference type="Pfam" id="PF13464"/>
    </source>
</evidence>
<gene>
    <name evidence="4" type="primary">rodZ</name>
    <name evidence="4" type="ORF">XM38_002270</name>
</gene>
<evidence type="ECO:0000256" key="2">
    <source>
        <dbReference type="SAM" id="Phobius"/>
    </source>
</evidence>
<dbReference type="Proteomes" id="UP000191901">
    <property type="component" value="Chromosome"/>
</dbReference>
<keyword evidence="2" id="KW-1133">Transmembrane helix</keyword>
<evidence type="ECO:0000256" key="1">
    <source>
        <dbReference type="SAM" id="MobiDB-lite"/>
    </source>
</evidence>
<reference evidence="4 5" key="1">
    <citation type="journal article" date="2016" name="Biochim. Biophys. Acta">
        <title>Characterization of red-shifted phycobilisomes isolated from the chlorophyll f-containing cyanobacterium Halomicronema hongdechloris.</title>
        <authorList>
            <person name="Li Y."/>
            <person name="Lin Y."/>
            <person name="Garvey C.J."/>
            <person name="Birch D."/>
            <person name="Corkery R.W."/>
            <person name="Loughlin P.C."/>
            <person name="Scheer H."/>
            <person name="Willows R.D."/>
            <person name="Chen M."/>
        </authorList>
    </citation>
    <scope>NUCLEOTIDE SEQUENCE [LARGE SCALE GENOMIC DNA]</scope>
    <source>
        <strain evidence="4 5">C2206</strain>
    </source>
</reference>
<evidence type="ECO:0000313" key="4">
    <source>
        <dbReference type="EMBL" id="ASC69300.1"/>
    </source>
</evidence>
<dbReference type="AlphaFoldDB" id="A0A1Z3HG74"/>
<dbReference type="KEGG" id="hhg:XM38_002270"/>
<dbReference type="Pfam" id="PF13413">
    <property type="entry name" value="HTH_25"/>
    <property type="match status" value="1"/>
</dbReference>
<feature type="domain" description="Cytoskeleton protein RodZ-like C-terminal" evidence="3">
    <location>
        <begin position="215"/>
        <end position="283"/>
    </location>
</feature>
<dbReference type="PANTHER" id="PTHR34475">
    <property type="match status" value="1"/>
</dbReference>
<feature type="region of interest" description="Disordered" evidence="1">
    <location>
        <begin position="164"/>
        <end position="210"/>
    </location>
</feature>
<dbReference type="GO" id="GO:0003677">
    <property type="term" value="F:DNA binding"/>
    <property type="evidence" value="ECO:0007669"/>
    <property type="project" value="InterPro"/>
</dbReference>
<dbReference type="STRING" id="1641165.XM38_15815"/>
<evidence type="ECO:0000313" key="5">
    <source>
        <dbReference type="Proteomes" id="UP000191901"/>
    </source>
</evidence>
<protein>
    <submittedName>
        <fullName evidence="4">Cytoskeleton protein RodZ</fullName>
    </submittedName>
</protein>
<dbReference type="InterPro" id="IPR010982">
    <property type="entry name" value="Lambda_DNA-bd_dom_sf"/>
</dbReference>
<dbReference type="OrthoDB" id="422634at2"/>
<feature type="transmembrane region" description="Helical" evidence="2">
    <location>
        <begin position="131"/>
        <end position="150"/>
    </location>
</feature>
<accession>A0A1Z3HG74</accession>
<feature type="region of interest" description="Disordered" evidence="1">
    <location>
        <begin position="265"/>
        <end position="294"/>
    </location>
</feature>
<feature type="compositionally biased region" description="Low complexity" evidence="1">
    <location>
        <begin position="188"/>
        <end position="210"/>
    </location>
</feature>
<dbReference type="InterPro" id="IPR025194">
    <property type="entry name" value="RodZ-like_C"/>
</dbReference>